<evidence type="ECO:0000256" key="3">
    <source>
        <dbReference type="SAM" id="Phobius"/>
    </source>
</evidence>
<keyword evidence="6" id="KW-1185">Reference proteome</keyword>
<dbReference type="AlphaFoldDB" id="A0A5C4M4K1"/>
<feature type="domain" description="OmpA-like" evidence="4">
    <location>
        <begin position="45"/>
        <end position="154"/>
    </location>
</feature>
<dbReference type="Proteomes" id="UP000305546">
    <property type="component" value="Unassembled WGS sequence"/>
</dbReference>
<keyword evidence="1 3" id="KW-0472">Membrane</keyword>
<protein>
    <submittedName>
        <fullName evidence="5">OmpA family protein</fullName>
    </submittedName>
</protein>
<feature type="transmembrane region" description="Helical" evidence="3">
    <location>
        <begin position="6"/>
        <end position="28"/>
    </location>
</feature>
<dbReference type="InterPro" id="IPR006665">
    <property type="entry name" value="OmpA-like"/>
</dbReference>
<dbReference type="EMBL" id="VDFW01000004">
    <property type="protein sequence ID" value="TNC28079.1"/>
    <property type="molecule type" value="Genomic_DNA"/>
</dbReference>
<sequence>MSGSRLWVPVAPIAVVVTGLLALAVVTVQGPQLRAHLTGPGRAAVQAEIDRTLAADPIVFGPNATEPGGGDAVARLADVLMAAPAGLTFEVGGHVAPAPDGEAAAMELSRARADAVVKALAAAGVPADRLTAKGYGDTRPSATGEDRRVDVRVQ</sequence>
<gene>
    <name evidence="5" type="ORF">FG385_06520</name>
</gene>
<feature type="region of interest" description="Disordered" evidence="2">
    <location>
        <begin position="130"/>
        <end position="154"/>
    </location>
</feature>
<organism evidence="5 6">
    <name type="scientific">Amycolatopsis alkalitolerans</name>
    <dbReference type="NCBI Taxonomy" id="2547244"/>
    <lineage>
        <taxon>Bacteria</taxon>
        <taxon>Bacillati</taxon>
        <taxon>Actinomycetota</taxon>
        <taxon>Actinomycetes</taxon>
        <taxon>Pseudonocardiales</taxon>
        <taxon>Pseudonocardiaceae</taxon>
        <taxon>Amycolatopsis</taxon>
    </lineage>
</organism>
<dbReference type="CDD" id="cd07185">
    <property type="entry name" value="OmpA_C-like"/>
    <property type="match status" value="1"/>
</dbReference>
<keyword evidence="3" id="KW-1133">Transmembrane helix</keyword>
<dbReference type="PROSITE" id="PS51123">
    <property type="entry name" value="OMPA_2"/>
    <property type="match status" value="1"/>
</dbReference>
<dbReference type="InterPro" id="IPR036737">
    <property type="entry name" value="OmpA-like_sf"/>
</dbReference>
<dbReference type="Pfam" id="PF00691">
    <property type="entry name" value="OmpA"/>
    <property type="match status" value="1"/>
</dbReference>
<dbReference type="Gene3D" id="3.30.1330.60">
    <property type="entry name" value="OmpA-like domain"/>
    <property type="match status" value="1"/>
</dbReference>
<evidence type="ECO:0000259" key="4">
    <source>
        <dbReference type="PROSITE" id="PS51123"/>
    </source>
</evidence>
<dbReference type="GO" id="GO:0016020">
    <property type="term" value="C:membrane"/>
    <property type="evidence" value="ECO:0007669"/>
    <property type="project" value="UniProtKB-UniRule"/>
</dbReference>
<accession>A0A5C4M4K1</accession>
<evidence type="ECO:0000256" key="1">
    <source>
        <dbReference type="PROSITE-ProRule" id="PRU00473"/>
    </source>
</evidence>
<comment type="caution">
    <text evidence="5">The sequence shown here is derived from an EMBL/GenBank/DDBJ whole genome shotgun (WGS) entry which is preliminary data.</text>
</comment>
<feature type="compositionally biased region" description="Basic and acidic residues" evidence="2">
    <location>
        <begin position="144"/>
        <end position="154"/>
    </location>
</feature>
<reference evidence="5 6" key="1">
    <citation type="submission" date="2019-06" db="EMBL/GenBank/DDBJ databases">
        <title>Amycolatopsis alkalitolerans sp. nov., isolated from Gastrodia elata Blume.</title>
        <authorList>
            <person name="Narsing Rao M.P."/>
            <person name="Li W.J."/>
        </authorList>
    </citation>
    <scope>NUCLEOTIDE SEQUENCE [LARGE SCALE GENOMIC DNA]</scope>
    <source>
        <strain evidence="5 6">SYSUP0005</strain>
    </source>
</reference>
<name>A0A5C4M4K1_9PSEU</name>
<proteinExistence type="predicted"/>
<evidence type="ECO:0000256" key="2">
    <source>
        <dbReference type="SAM" id="MobiDB-lite"/>
    </source>
</evidence>
<dbReference type="RefSeq" id="WP_139095696.1">
    <property type="nucleotide sequence ID" value="NZ_VDFW01000004.1"/>
</dbReference>
<dbReference type="SUPFAM" id="SSF103088">
    <property type="entry name" value="OmpA-like"/>
    <property type="match status" value="1"/>
</dbReference>
<evidence type="ECO:0000313" key="6">
    <source>
        <dbReference type="Proteomes" id="UP000305546"/>
    </source>
</evidence>
<keyword evidence="3" id="KW-0812">Transmembrane</keyword>
<evidence type="ECO:0000313" key="5">
    <source>
        <dbReference type="EMBL" id="TNC28079.1"/>
    </source>
</evidence>
<dbReference type="InterPro" id="IPR050330">
    <property type="entry name" value="Bact_OuterMem_StrucFunc"/>
</dbReference>
<dbReference type="PANTHER" id="PTHR30329:SF21">
    <property type="entry name" value="LIPOPROTEIN YIAD-RELATED"/>
    <property type="match status" value="1"/>
</dbReference>
<dbReference type="PANTHER" id="PTHR30329">
    <property type="entry name" value="STATOR ELEMENT OF FLAGELLAR MOTOR COMPLEX"/>
    <property type="match status" value="1"/>
</dbReference>
<dbReference type="OrthoDB" id="3555397at2"/>